<evidence type="ECO:0000256" key="6">
    <source>
        <dbReference type="SAM" id="MobiDB-lite"/>
    </source>
</evidence>
<dbReference type="EMBL" id="OZ034815">
    <property type="protein sequence ID" value="CAL1368191.1"/>
    <property type="molecule type" value="Genomic_DNA"/>
</dbReference>
<sequence length="531" mass="58977">MNGSNVDDLQWLQESEKTRGHDDDPRASTAPAAGQRLSFDLLQKFGQSSSAAAGLGSPDHEEIVSPDGERLPAEEVVRIAAARIVKFSTHKAGAPSMLQIPFDPALSHLSDEDLRDVELAECLLAAAERVGDKQFNHASALLNLCESLASKTGNPLQRLGYCLCQALRDRIAREKTMVAGGGVEQPPSSRRLPDLEESLIMKSEFAITAMTRGQIPMYQVPHLVVVQAILEQVASARKIHVIDLRISNGQQWVALMQGLVSRWSDRTGPPVHLLRVSAVVVSSSVNGTTVADHLASIGETGDRLTKFAESMGLPFRFEIVVMEDGWGFSQDRFGLNRREEALVVYSEYGLRGLMGQPRQAEHVMRVVKQMRPRAMVTIEVEANLNSPNFAQRFVEAMFHYSGVFENIELGMTRDDPNRVVVETVFVGDKISNILACEGEERYMRSVRIGVWRKFFAQFGMVEVEPSEAALHQANLFIEKFSSGHPYTISMDGQSMVLGFKTTPMVCVSTWRFVHLAKLVSNSRDELRVEFY</sequence>
<evidence type="ECO:0000313" key="7">
    <source>
        <dbReference type="EMBL" id="CAL1368191.1"/>
    </source>
</evidence>
<dbReference type="Proteomes" id="UP001497516">
    <property type="component" value="Chromosome 2"/>
</dbReference>
<organism evidence="7 8">
    <name type="scientific">Linum trigynum</name>
    <dbReference type="NCBI Taxonomy" id="586398"/>
    <lineage>
        <taxon>Eukaryota</taxon>
        <taxon>Viridiplantae</taxon>
        <taxon>Streptophyta</taxon>
        <taxon>Embryophyta</taxon>
        <taxon>Tracheophyta</taxon>
        <taxon>Spermatophyta</taxon>
        <taxon>Magnoliopsida</taxon>
        <taxon>eudicotyledons</taxon>
        <taxon>Gunneridae</taxon>
        <taxon>Pentapetalae</taxon>
        <taxon>rosids</taxon>
        <taxon>fabids</taxon>
        <taxon>Malpighiales</taxon>
        <taxon>Linaceae</taxon>
        <taxon>Linum</taxon>
    </lineage>
</organism>
<feature type="compositionally biased region" description="Basic and acidic residues" evidence="6">
    <location>
        <begin position="14"/>
        <end position="26"/>
    </location>
</feature>
<keyword evidence="3" id="KW-0804">Transcription</keyword>
<keyword evidence="8" id="KW-1185">Reference proteome</keyword>
<proteinExistence type="inferred from homology"/>
<dbReference type="Pfam" id="PF03514">
    <property type="entry name" value="GRAS"/>
    <property type="match status" value="1"/>
</dbReference>
<evidence type="ECO:0008006" key="9">
    <source>
        <dbReference type="Google" id="ProtNLM"/>
    </source>
</evidence>
<keyword evidence="2" id="KW-0805">Transcription regulation</keyword>
<dbReference type="PANTHER" id="PTHR31636">
    <property type="entry name" value="OSJNBA0084A10.13 PROTEIN-RELATED"/>
    <property type="match status" value="1"/>
</dbReference>
<dbReference type="InterPro" id="IPR005202">
    <property type="entry name" value="TF_GRAS"/>
</dbReference>
<feature type="short sequence motif" description="VHIID" evidence="5">
    <location>
        <begin position="239"/>
        <end position="243"/>
    </location>
</feature>
<dbReference type="AlphaFoldDB" id="A0AAV2D6Z6"/>
<dbReference type="GO" id="GO:0005634">
    <property type="term" value="C:nucleus"/>
    <property type="evidence" value="ECO:0007669"/>
    <property type="project" value="UniProtKB-SubCell"/>
</dbReference>
<comment type="similarity">
    <text evidence="5">Belongs to the GRAS family.</text>
</comment>
<evidence type="ECO:0000256" key="2">
    <source>
        <dbReference type="ARBA" id="ARBA00023015"/>
    </source>
</evidence>
<feature type="region of interest" description="Disordered" evidence="6">
    <location>
        <begin position="1"/>
        <end position="33"/>
    </location>
</feature>
<protein>
    <recommendedName>
        <fullName evidence="9">DELLA protein RGL1</fullName>
    </recommendedName>
</protein>
<reference evidence="7 8" key="1">
    <citation type="submission" date="2024-04" db="EMBL/GenBank/DDBJ databases">
        <authorList>
            <person name="Fracassetti M."/>
        </authorList>
    </citation>
    <scope>NUCLEOTIDE SEQUENCE [LARGE SCALE GENOMIC DNA]</scope>
</reference>
<evidence type="ECO:0000256" key="1">
    <source>
        <dbReference type="ARBA" id="ARBA00004123"/>
    </source>
</evidence>
<evidence type="ECO:0000256" key="4">
    <source>
        <dbReference type="ARBA" id="ARBA00023242"/>
    </source>
</evidence>
<evidence type="ECO:0000256" key="3">
    <source>
        <dbReference type="ARBA" id="ARBA00023163"/>
    </source>
</evidence>
<gene>
    <name evidence="7" type="ORF">LTRI10_LOCUS11455</name>
</gene>
<accession>A0AAV2D6Z6</accession>
<comment type="caution">
    <text evidence="5">Lacks conserved residue(s) required for the propagation of feature annotation.</text>
</comment>
<evidence type="ECO:0000256" key="5">
    <source>
        <dbReference type="PROSITE-ProRule" id="PRU01191"/>
    </source>
</evidence>
<comment type="subcellular location">
    <subcellularLocation>
        <location evidence="1">Nucleus</location>
    </subcellularLocation>
</comment>
<keyword evidence="4" id="KW-0539">Nucleus</keyword>
<evidence type="ECO:0000313" key="8">
    <source>
        <dbReference type="Proteomes" id="UP001497516"/>
    </source>
</evidence>
<dbReference type="PROSITE" id="PS50985">
    <property type="entry name" value="GRAS"/>
    <property type="match status" value="1"/>
</dbReference>
<feature type="region of interest" description="SAW" evidence="5">
    <location>
        <begin position="435"/>
        <end position="511"/>
    </location>
</feature>
<name>A0AAV2D6Z6_9ROSI</name>